<protein>
    <submittedName>
        <fullName evidence="1">Uncharacterized protein</fullName>
    </submittedName>
</protein>
<name>A0A6C0IDA0_9ZZZZ</name>
<accession>A0A6C0IDA0</accession>
<evidence type="ECO:0000313" key="1">
    <source>
        <dbReference type="EMBL" id="QHT91044.1"/>
    </source>
</evidence>
<proteinExistence type="predicted"/>
<dbReference type="EMBL" id="MN740162">
    <property type="protein sequence ID" value="QHT91044.1"/>
    <property type="molecule type" value="Genomic_DNA"/>
</dbReference>
<organism evidence="1">
    <name type="scientific">viral metagenome</name>
    <dbReference type="NCBI Taxonomy" id="1070528"/>
    <lineage>
        <taxon>unclassified sequences</taxon>
        <taxon>metagenomes</taxon>
        <taxon>organismal metagenomes</taxon>
    </lineage>
</organism>
<dbReference type="AlphaFoldDB" id="A0A6C0IDA0"/>
<reference evidence="1" key="1">
    <citation type="journal article" date="2020" name="Nature">
        <title>Giant virus diversity and host interactions through global metagenomics.</title>
        <authorList>
            <person name="Schulz F."/>
            <person name="Roux S."/>
            <person name="Paez-Espino D."/>
            <person name="Jungbluth S."/>
            <person name="Walsh D.A."/>
            <person name="Denef V.J."/>
            <person name="McMahon K.D."/>
            <person name="Konstantinidis K.T."/>
            <person name="Eloe-Fadrosh E.A."/>
            <person name="Kyrpides N.C."/>
            <person name="Woyke T."/>
        </authorList>
    </citation>
    <scope>NUCLEOTIDE SEQUENCE</scope>
    <source>
        <strain evidence="1">GVMAG-M-3300023184-72</strain>
    </source>
</reference>
<sequence>MFSQRQFTPGKKSNSRKMINYTAERNTSNLNCVCVPDKYDKTTVGSDSPSLKISNNMRIAQVITSSLGGKTQYGNFYLGQPLQLNYLGRNEGMPGGSGSAPKNKFN</sequence>